<name>A0A9D2PQW9_9FIRM</name>
<keyword evidence="1" id="KW-0812">Transmembrane</keyword>
<sequence length="343" mass="37438">MSKTLYTLLNEIDHHPESYDSAGVSPAELKKWKKNFSSASVRRIHRRRKTAAAAAAVVLCLAAAVTALTPAKYVAYAAIKSVSYNLSQLLGIEQDLSPYSTAVGQSVSKDGITVTLNDVVLDEGVLYVSHTLTAPEKITDFDTSSRWSSDMQLFINGKAAAWGAGGSVRQADDYNLVSAMEIVLNDDIDASEQLDMELIFHCGNAYIGSIQFSASGADLMADTFVSSLDETVTLPDGTELTFYKYSSNSMGQRIYFRYADKRCPWDVVLKGEDNLGNPVEFNIRTFKDGIGRMEVSALDNGYVKEEAVSLTLTPYAVKMPEQSGQMSNDFEAVGEAFTVQTAR</sequence>
<dbReference type="Pfam" id="PF13786">
    <property type="entry name" value="DUF4179"/>
    <property type="match status" value="1"/>
</dbReference>
<protein>
    <submittedName>
        <fullName evidence="3">DUF4179 domain-containing protein</fullName>
    </submittedName>
</protein>
<evidence type="ECO:0000313" key="4">
    <source>
        <dbReference type="Proteomes" id="UP000823886"/>
    </source>
</evidence>
<keyword evidence="1" id="KW-0472">Membrane</keyword>
<reference evidence="3" key="1">
    <citation type="journal article" date="2021" name="PeerJ">
        <title>Extensive microbial diversity within the chicken gut microbiome revealed by metagenomics and culture.</title>
        <authorList>
            <person name="Gilroy R."/>
            <person name="Ravi A."/>
            <person name="Getino M."/>
            <person name="Pursley I."/>
            <person name="Horton D.L."/>
            <person name="Alikhan N.F."/>
            <person name="Baker D."/>
            <person name="Gharbi K."/>
            <person name="Hall N."/>
            <person name="Watson M."/>
            <person name="Adriaenssens E.M."/>
            <person name="Foster-Nyarko E."/>
            <person name="Jarju S."/>
            <person name="Secka A."/>
            <person name="Antonio M."/>
            <person name="Oren A."/>
            <person name="Chaudhuri R.R."/>
            <person name="La Ragione R."/>
            <person name="Hildebrand F."/>
            <person name="Pallen M.J."/>
        </authorList>
    </citation>
    <scope>NUCLEOTIDE SEQUENCE</scope>
    <source>
        <strain evidence="3">ChiBcec2-3848</strain>
    </source>
</reference>
<gene>
    <name evidence="3" type="ORF">H9753_14055</name>
</gene>
<dbReference type="InterPro" id="IPR025436">
    <property type="entry name" value="DUF4179"/>
</dbReference>
<organism evidence="3 4">
    <name type="scientific">Candidatus Blautia merdavium</name>
    <dbReference type="NCBI Taxonomy" id="2838494"/>
    <lineage>
        <taxon>Bacteria</taxon>
        <taxon>Bacillati</taxon>
        <taxon>Bacillota</taxon>
        <taxon>Clostridia</taxon>
        <taxon>Lachnospirales</taxon>
        <taxon>Lachnospiraceae</taxon>
        <taxon>Blautia</taxon>
    </lineage>
</organism>
<evidence type="ECO:0000313" key="3">
    <source>
        <dbReference type="EMBL" id="HJC64714.1"/>
    </source>
</evidence>
<feature type="domain" description="DUF4179" evidence="2">
    <location>
        <begin position="47"/>
        <end position="132"/>
    </location>
</feature>
<comment type="caution">
    <text evidence="3">The sequence shown here is derived from an EMBL/GenBank/DDBJ whole genome shotgun (WGS) entry which is preliminary data.</text>
</comment>
<dbReference type="EMBL" id="DWVZ01000197">
    <property type="protein sequence ID" value="HJC64714.1"/>
    <property type="molecule type" value="Genomic_DNA"/>
</dbReference>
<dbReference type="AlphaFoldDB" id="A0A9D2PQW9"/>
<dbReference type="Gene3D" id="2.60.40.1630">
    <property type="entry name" value="bacillus anthracis domain"/>
    <property type="match status" value="1"/>
</dbReference>
<keyword evidence="1" id="KW-1133">Transmembrane helix</keyword>
<feature type="transmembrane region" description="Helical" evidence="1">
    <location>
        <begin position="51"/>
        <end position="71"/>
    </location>
</feature>
<accession>A0A9D2PQW9</accession>
<proteinExistence type="predicted"/>
<dbReference type="Proteomes" id="UP000823886">
    <property type="component" value="Unassembled WGS sequence"/>
</dbReference>
<evidence type="ECO:0000256" key="1">
    <source>
        <dbReference type="SAM" id="Phobius"/>
    </source>
</evidence>
<evidence type="ECO:0000259" key="2">
    <source>
        <dbReference type="Pfam" id="PF13786"/>
    </source>
</evidence>
<reference evidence="3" key="2">
    <citation type="submission" date="2021-04" db="EMBL/GenBank/DDBJ databases">
        <authorList>
            <person name="Gilroy R."/>
        </authorList>
    </citation>
    <scope>NUCLEOTIDE SEQUENCE</scope>
    <source>
        <strain evidence="3">ChiBcec2-3848</strain>
    </source>
</reference>